<protein>
    <submittedName>
        <fullName evidence="1">Uncharacterized protein</fullName>
    </submittedName>
</protein>
<gene>
    <name evidence="1" type="ORF">GSOID_T00001411001</name>
</gene>
<evidence type="ECO:0000313" key="1">
    <source>
        <dbReference type="EMBL" id="CBY16287.1"/>
    </source>
</evidence>
<organism evidence="1">
    <name type="scientific">Oikopleura dioica</name>
    <name type="common">Tunicate</name>
    <dbReference type="NCBI Taxonomy" id="34765"/>
    <lineage>
        <taxon>Eukaryota</taxon>
        <taxon>Metazoa</taxon>
        <taxon>Chordata</taxon>
        <taxon>Tunicata</taxon>
        <taxon>Appendicularia</taxon>
        <taxon>Copelata</taxon>
        <taxon>Oikopleuridae</taxon>
        <taxon>Oikopleura</taxon>
    </lineage>
</organism>
<dbReference type="AlphaFoldDB" id="E4Y365"/>
<dbReference type="InParanoid" id="E4Y365"/>
<dbReference type="Proteomes" id="UP000001307">
    <property type="component" value="Unassembled WGS sequence"/>
</dbReference>
<reference evidence="1" key="1">
    <citation type="journal article" date="2010" name="Science">
        <title>Plasticity of animal genome architecture unmasked by rapid evolution of a pelagic tunicate.</title>
        <authorList>
            <person name="Denoeud F."/>
            <person name="Henriet S."/>
            <person name="Mungpakdee S."/>
            <person name="Aury J.M."/>
            <person name="Da Silva C."/>
            <person name="Brinkmann H."/>
            <person name="Mikhaleva J."/>
            <person name="Olsen L.C."/>
            <person name="Jubin C."/>
            <person name="Canestro C."/>
            <person name="Bouquet J.M."/>
            <person name="Danks G."/>
            <person name="Poulain J."/>
            <person name="Campsteijn C."/>
            <person name="Adamski M."/>
            <person name="Cross I."/>
            <person name="Yadetie F."/>
            <person name="Muffato M."/>
            <person name="Louis A."/>
            <person name="Butcher S."/>
            <person name="Tsagkogeorga G."/>
            <person name="Konrad A."/>
            <person name="Singh S."/>
            <person name="Jensen M.F."/>
            <person name="Cong E.H."/>
            <person name="Eikeseth-Otteraa H."/>
            <person name="Noel B."/>
            <person name="Anthouard V."/>
            <person name="Porcel B.M."/>
            <person name="Kachouri-Lafond R."/>
            <person name="Nishino A."/>
            <person name="Ugolini M."/>
            <person name="Chourrout P."/>
            <person name="Nishida H."/>
            <person name="Aasland R."/>
            <person name="Huzurbazar S."/>
            <person name="Westhof E."/>
            <person name="Delsuc F."/>
            <person name="Lehrach H."/>
            <person name="Reinhardt R."/>
            <person name="Weissenbach J."/>
            <person name="Roy S.W."/>
            <person name="Artiguenave F."/>
            <person name="Postlethwait J.H."/>
            <person name="Manak J.R."/>
            <person name="Thompson E.M."/>
            <person name="Jaillon O."/>
            <person name="Du Pasquier L."/>
            <person name="Boudinot P."/>
            <person name="Liberles D.A."/>
            <person name="Volff J.N."/>
            <person name="Philippe H."/>
            <person name="Lenhard B."/>
            <person name="Roest Crollius H."/>
            <person name="Wincker P."/>
            <person name="Chourrout D."/>
        </authorList>
    </citation>
    <scope>NUCLEOTIDE SEQUENCE [LARGE SCALE GENOMIC DNA]</scope>
</reference>
<proteinExistence type="predicted"/>
<name>E4Y365_OIKDI</name>
<sequence>REFIRGRTFYANISYSLKIEKNTYVILRELHKFEMSLEAEIPDELKEKLEQTDKEELERIEKYKRGELEDEDAAGIVMMK</sequence>
<dbReference type="EMBL" id="FN654044">
    <property type="protein sequence ID" value="CBY16287.1"/>
    <property type="molecule type" value="Genomic_DNA"/>
</dbReference>
<feature type="non-terminal residue" evidence="1">
    <location>
        <position position="1"/>
    </location>
</feature>
<evidence type="ECO:0000313" key="2">
    <source>
        <dbReference type="Proteomes" id="UP000001307"/>
    </source>
</evidence>
<keyword evidence="2" id="KW-1185">Reference proteome</keyword>
<accession>E4Y365</accession>